<keyword evidence="3" id="KW-1185">Reference proteome</keyword>
<feature type="signal peptide" evidence="1">
    <location>
        <begin position="1"/>
        <end position="22"/>
    </location>
</feature>
<accession>A0A5R8WNF7</accession>
<evidence type="ECO:0000256" key="1">
    <source>
        <dbReference type="SAM" id="SignalP"/>
    </source>
</evidence>
<protein>
    <submittedName>
        <fullName evidence="2">Uncharacterized protein</fullName>
    </submittedName>
</protein>
<reference evidence="2 3" key="1">
    <citation type="submission" date="2019-05" db="EMBL/GenBank/DDBJ databases">
        <title>Hymenobacter edaphi sp. nov., isolated from abandoned arsenic-contaminated farmland soil.</title>
        <authorList>
            <person name="Nie L."/>
        </authorList>
    </citation>
    <scope>NUCLEOTIDE SEQUENCE [LARGE SCALE GENOMIC DNA]</scope>
    <source>
        <strain evidence="2 3">1-3-3-8</strain>
    </source>
</reference>
<dbReference type="EMBL" id="VAJM01000008">
    <property type="protein sequence ID" value="TLM91245.1"/>
    <property type="molecule type" value="Genomic_DNA"/>
</dbReference>
<dbReference type="Proteomes" id="UP000305517">
    <property type="component" value="Unassembled WGS sequence"/>
</dbReference>
<evidence type="ECO:0000313" key="3">
    <source>
        <dbReference type="Proteomes" id="UP000305517"/>
    </source>
</evidence>
<name>A0A5R8WNF7_9BACT</name>
<dbReference type="RefSeq" id="WP_138079543.1">
    <property type="nucleotide sequence ID" value="NZ_VAJM01000008.1"/>
</dbReference>
<dbReference type="AlphaFoldDB" id="A0A5R8WNF7"/>
<feature type="chain" id="PRO_5024285837" evidence="1">
    <location>
        <begin position="23"/>
        <end position="262"/>
    </location>
</feature>
<dbReference type="OrthoDB" id="880022at2"/>
<comment type="caution">
    <text evidence="2">The sequence shown here is derived from an EMBL/GenBank/DDBJ whole genome shotgun (WGS) entry which is preliminary data.</text>
</comment>
<keyword evidence="1" id="KW-0732">Signal</keyword>
<gene>
    <name evidence="2" type="ORF">FDY95_16780</name>
</gene>
<proteinExistence type="predicted"/>
<organism evidence="2 3">
    <name type="scientific">Hymenobacter jeollabukensis</name>
    <dbReference type="NCBI Taxonomy" id="2025313"/>
    <lineage>
        <taxon>Bacteria</taxon>
        <taxon>Pseudomonadati</taxon>
        <taxon>Bacteroidota</taxon>
        <taxon>Cytophagia</taxon>
        <taxon>Cytophagales</taxon>
        <taxon>Hymenobacteraceae</taxon>
        <taxon>Hymenobacter</taxon>
    </lineage>
</organism>
<evidence type="ECO:0000313" key="2">
    <source>
        <dbReference type="EMBL" id="TLM91245.1"/>
    </source>
</evidence>
<sequence length="262" mass="28826">MISRTACLAGLGSLALLTALVAARPATPAAPAPRTAPAAKTRTLLSTAATQSFWRRYSCAPLWQLSSSGNSARSGFFGQSGFRIDFALLRVQRDASNPNIYRVEGKSRCLKNIAVPFEGVIVLKQVYQAPAEANTPSRYTVVGTFEFVEQRIARNTGTYRGTVSADVAPDGSSLALTRIEGSSVGLCGYKFEGQWRSTEGEVERVVWADNWRTLASQVFHDFEMGDRMPSINPKYAERGWSRYWDNDEWWAESPAANARLSL</sequence>